<dbReference type="NCBIfam" id="NF004439">
    <property type="entry name" value="PRK05777.1-1"/>
    <property type="match status" value="1"/>
</dbReference>
<feature type="transmembrane region" description="Helical" evidence="5">
    <location>
        <begin position="126"/>
        <end position="145"/>
    </location>
</feature>
<feature type="transmembrane region" description="Helical" evidence="5">
    <location>
        <begin position="267"/>
        <end position="286"/>
    </location>
</feature>
<reference evidence="8" key="1">
    <citation type="journal article" date="2014" name="Int. J. Syst. Evol. Microbiol.">
        <title>Complete genome sequence of Corynebacterium casei LMG S-19264T (=DSM 44701T), isolated from a smear-ripened cheese.</title>
        <authorList>
            <consortium name="US DOE Joint Genome Institute (JGI-PGF)"/>
            <person name="Walter F."/>
            <person name="Albersmeier A."/>
            <person name="Kalinowski J."/>
            <person name="Ruckert C."/>
        </authorList>
    </citation>
    <scope>NUCLEOTIDE SEQUENCE</scope>
    <source>
        <strain evidence="8">KCTC 22169</strain>
    </source>
</reference>
<dbReference type="GO" id="GO:0048038">
    <property type="term" value="F:quinone binding"/>
    <property type="evidence" value="ECO:0007669"/>
    <property type="project" value="UniProtKB-KW"/>
</dbReference>
<feature type="domain" description="NADH:quinone oxidoreductase/Mrp antiporter transmembrane" evidence="7">
    <location>
        <begin position="120"/>
        <end position="414"/>
    </location>
</feature>
<name>A0A918K6Q4_9GAMM</name>
<keyword evidence="2 5" id="KW-0812">Transmembrane</keyword>
<evidence type="ECO:0000313" key="9">
    <source>
        <dbReference type="Proteomes" id="UP000626148"/>
    </source>
</evidence>
<comment type="caution">
    <text evidence="8">The sequence shown here is derived from an EMBL/GenBank/DDBJ whole genome shotgun (WGS) entry which is preliminary data.</text>
</comment>
<feature type="transmembrane region" description="Helical" evidence="5">
    <location>
        <begin position="400"/>
        <end position="420"/>
    </location>
</feature>
<dbReference type="GO" id="GO:0050136">
    <property type="term" value="F:NADH dehydrogenase (quinone) (non-electrogenic) activity"/>
    <property type="evidence" value="ECO:0007669"/>
    <property type="project" value="UniProtKB-UniRule"/>
</dbReference>
<dbReference type="GO" id="GO:0005886">
    <property type="term" value="C:plasma membrane"/>
    <property type="evidence" value="ECO:0007669"/>
    <property type="project" value="UniProtKB-SubCell"/>
</dbReference>
<dbReference type="RefSeq" id="WP_189608392.1">
    <property type="nucleotide sequence ID" value="NZ_BMXR01000004.1"/>
</dbReference>
<keyword evidence="5" id="KW-0520">NAD</keyword>
<evidence type="ECO:0000256" key="1">
    <source>
        <dbReference type="ARBA" id="ARBA00004127"/>
    </source>
</evidence>
<dbReference type="InterPro" id="IPR010096">
    <property type="entry name" value="NADH-Q_OxRdtase_suN/2"/>
</dbReference>
<dbReference type="PRINTS" id="PR01434">
    <property type="entry name" value="NADHDHGNASE5"/>
</dbReference>
<comment type="function">
    <text evidence="5">NDH-1 shuttles electrons from NADH, via FMN and iron-sulfur (Fe-S) centers, to quinones in the respiratory chain. The immediate electron acceptor for the enzyme in this species is believed to be ubiquinone. Couples the redox reaction to proton translocation (for every two electrons transferred, four hydrogen ions are translocated across the cytoplasmic membrane), and thus conserves the redox energy in a proton gradient.</text>
</comment>
<dbReference type="InterPro" id="IPR001750">
    <property type="entry name" value="ND/Mrp_TM"/>
</dbReference>
<feature type="transmembrane region" description="Helical" evidence="5">
    <location>
        <begin position="234"/>
        <end position="255"/>
    </location>
</feature>
<dbReference type="GO" id="GO:0012505">
    <property type="term" value="C:endomembrane system"/>
    <property type="evidence" value="ECO:0007669"/>
    <property type="project" value="UniProtKB-SubCell"/>
</dbReference>
<organism evidence="8 9">
    <name type="scientific">Saccharospirillum salsuginis</name>
    <dbReference type="NCBI Taxonomy" id="418750"/>
    <lineage>
        <taxon>Bacteria</taxon>
        <taxon>Pseudomonadati</taxon>
        <taxon>Pseudomonadota</taxon>
        <taxon>Gammaproteobacteria</taxon>
        <taxon>Oceanospirillales</taxon>
        <taxon>Saccharospirillaceae</taxon>
        <taxon>Saccharospirillum</taxon>
    </lineage>
</organism>
<keyword evidence="5" id="KW-0874">Quinone</keyword>
<feature type="transmembrane region" description="Helical" evidence="5">
    <location>
        <begin position="6"/>
        <end position="29"/>
    </location>
</feature>
<keyword evidence="3 5" id="KW-1133">Transmembrane helix</keyword>
<accession>A0A918K6Q4</accession>
<feature type="transmembrane region" description="Helical" evidence="5">
    <location>
        <begin position="197"/>
        <end position="222"/>
    </location>
</feature>
<feature type="transmembrane region" description="Helical" evidence="5">
    <location>
        <begin position="441"/>
        <end position="464"/>
    </location>
</feature>
<keyword evidence="5" id="KW-1003">Cell membrane</keyword>
<dbReference type="NCBIfam" id="TIGR01770">
    <property type="entry name" value="NDH_I_N"/>
    <property type="match status" value="1"/>
</dbReference>
<dbReference type="GO" id="GO:0042773">
    <property type="term" value="P:ATP synthesis coupled electron transport"/>
    <property type="evidence" value="ECO:0007669"/>
    <property type="project" value="InterPro"/>
</dbReference>
<feature type="transmembrane region" description="Helical" evidence="5">
    <location>
        <begin position="324"/>
        <end position="345"/>
    </location>
</feature>
<comment type="similarity">
    <text evidence="5">Belongs to the complex I subunit 2 family.</text>
</comment>
<comment type="catalytic activity">
    <reaction evidence="5">
        <text>a quinone + NADH + 5 H(+)(in) = a quinol + NAD(+) + 4 H(+)(out)</text>
        <dbReference type="Rhea" id="RHEA:57888"/>
        <dbReference type="ChEBI" id="CHEBI:15378"/>
        <dbReference type="ChEBI" id="CHEBI:24646"/>
        <dbReference type="ChEBI" id="CHEBI:57540"/>
        <dbReference type="ChEBI" id="CHEBI:57945"/>
        <dbReference type="ChEBI" id="CHEBI:132124"/>
    </reaction>
</comment>
<comment type="subunit">
    <text evidence="5">NDH-1 is composed of 14 different subunits. Subunits NuoA, H, J, K, L, M, N constitute the membrane sector of the complex.</text>
</comment>
<keyword evidence="5" id="KW-0830">Ubiquinone</keyword>
<evidence type="ECO:0000256" key="2">
    <source>
        <dbReference type="ARBA" id="ARBA00022692"/>
    </source>
</evidence>
<dbReference type="GO" id="GO:0008137">
    <property type="term" value="F:NADH dehydrogenase (ubiquinone) activity"/>
    <property type="evidence" value="ECO:0007669"/>
    <property type="project" value="InterPro"/>
</dbReference>
<dbReference type="EC" id="7.1.1.-" evidence="5"/>
<keyword evidence="4 5" id="KW-0472">Membrane</keyword>
<gene>
    <name evidence="5 8" type="primary">nuoN</name>
    <name evidence="8" type="ORF">GCM10007392_20010</name>
</gene>
<dbReference type="HAMAP" id="MF_00445">
    <property type="entry name" value="NDH1_NuoN_1"/>
    <property type="match status" value="1"/>
</dbReference>
<evidence type="ECO:0000256" key="4">
    <source>
        <dbReference type="ARBA" id="ARBA00023136"/>
    </source>
</evidence>
<evidence type="ECO:0000256" key="3">
    <source>
        <dbReference type="ARBA" id="ARBA00022989"/>
    </source>
</evidence>
<feature type="transmembrane region" description="Helical" evidence="5">
    <location>
        <begin position="72"/>
        <end position="91"/>
    </location>
</feature>
<keyword evidence="5" id="KW-0813">Transport</keyword>
<feature type="transmembrane region" description="Helical" evidence="5">
    <location>
        <begin position="157"/>
        <end position="177"/>
    </location>
</feature>
<keyword evidence="9" id="KW-1185">Reference proteome</keyword>
<evidence type="ECO:0000259" key="7">
    <source>
        <dbReference type="Pfam" id="PF00361"/>
    </source>
</evidence>
<dbReference type="PANTHER" id="PTHR22773">
    <property type="entry name" value="NADH DEHYDROGENASE"/>
    <property type="match status" value="1"/>
</dbReference>
<keyword evidence="5" id="KW-1278">Translocase</keyword>
<dbReference type="Proteomes" id="UP000626148">
    <property type="component" value="Unassembled WGS sequence"/>
</dbReference>
<feature type="transmembrane region" description="Helical" evidence="5">
    <location>
        <begin position="293"/>
        <end position="312"/>
    </location>
</feature>
<evidence type="ECO:0000256" key="6">
    <source>
        <dbReference type="RuleBase" id="RU000320"/>
    </source>
</evidence>
<proteinExistence type="inferred from homology"/>
<sequence>MQTFNDVFALMPLMLVGATAVAIMVGIAWRRQHGATAIVTAVGLNLALLSLGWLSLLGIPGTAYFVLDGLTYMASVLILVSALACVTLAHDYLGGYSGAREEFYLLLLCAVGGGLALSASQHLATLFFALELMSMPLYGMLAYTYRDQRSLEAGLKYLILSAAGTAFLLFGMALLYAQSGRLDFEGLVTSMTSRGSLWTLAGVGLILVGLGFKLSIVPFHLWTPDVYEGGPGPAITFLATASKVAVFVVILRLILAAPAFQSGALEQVLVVLAFVSMLAGNLLALLQSNLKRLLGYSSIAHFGYLMVALVVGEGLAVETAGVYLISYLLTNLGAFGVVTLVSSPYKGEDAAALHHYRGLFWRRPYLAAVLTVSLLSLAGIPFTVGFIGKFYVIALGVEAAQWWLVVGVILGSAIGLFYYLRVMVTLYLVEPGMRRRDAVDAWGWHPSGLVVVGVVMLVVVLGIYPTPMIDWMHWVAAASR</sequence>
<dbReference type="EMBL" id="BMXR01000004">
    <property type="protein sequence ID" value="GGX52626.1"/>
    <property type="molecule type" value="Genomic_DNA"/>
</dbReference>
<reference evidence="8" key="2">
    <citation type="submission" date="2020-09" db="EMBL/GenBank/DDBJ databases">
        <authorList>
            <person name="Sun Q."/>
            <person name="Kim S."/>
        </authorList>
    </citation>
    <scope>NUCLEOTIDE SEQUENCE</scope>
    <source>
        <strain evidence="8">KCTC 22169</strain>
    </source>
</reference>
<evidence type="ECO:0000256" key="5">
    <source>
        <dbReference type="HAMAP-Rule" id="MF_00445"/>
    </source>
</evidence>
<feature type="transmembrane region" description="Helical" evidence="5">
    <location>
        <begin position="41"/>
        <end position="66"/>
    </location>
</feature>
<evidence type="ECO:0000313" key="8">
    <source>
        <dbReference type="EMBL" id="GGX52626.1"/>
    </source>
</evidence>
<protein>
    <recommendedName>
        <fullName evidence="5">NADH-quinone oxidoreductase subunit N</fullName>
        <ecNumber evidence="5">7.1.1.-</ecNumber>
    </recommendedName>
    <alternativeName>
        <fullName evidence="5">NADH dehydrogenase I subunit N</fullName>
    </alternativeName>
    <alternativeName>
        <fullName evidence="5">NDH-1 subunit N</fullName>
    </alternativeName>
</protein>
<feature type="transmembrane region" description="Helical" evidence="5">
    <location>
        <begin position="365"/>
        <end position="388"/>
    </location>
</feature>
<dbReference type="Pfam" id="PF00361">
    <property type="entry name" value="Proton_antipo_M"/>
    <property type="match status" value="1"/>
</dbReference>
<dbReference type="AlphaFoldDB" id="A0A918K6Q4"/>
<comment type="subcellular location">
    <subcellularLocation>
        <location evidence="5">Cell membrane</location>
        <topology evidence="5">Multi-pass membrane protein</topology>
    </subcellularLocation>
    <subcellularLocation>
        <location evidence="1">Endomembrane system</location>
        <topology evidence="1">Multi-pass membrane protein</topology>
    </subcellularLocation>
    <subcellularLocation>
        <location evidence="6">Membrane</location>
        <topology evidence="6">Multi-pass membrane protein</topology>
    </subcellularLocation>
</comment>